<organism evidence="1 2">
    <name type="scientific">Dallia pectoralis</name>
    <name type="common">Alaska blackfish</name>
    <dbReference type="NCBI Taxonomy" id="75939"/>
    <lineage>
        <taxon>Eukaryota</taxon>
        <taxon>Metazoa</taxon>
        <taxon>Chordata</taxon>
        <taxon>Craniata</taxon>
        <taxon>Vertebrata</taxon>
        <taxon>Euteleostomi</taxon>
        <taxon>Actinopterygii</taxon>
        <taxon>Neopterygii</taxon>
        <taxon>Teleostei</taxon>
        <taxon>Protacanthopterygii</taxon>
        <taxon>Esociformes</taxon>
        <taxon>Umbridae</taxon>
        <taxon>Dallia</taxon>
    </lineage>
</organism>
<dbReference type="Proteomes" id="UP001157502">
    <property type="component" value="Chromosome 31"/>
</dbReference>
<evidence type="ECO:0000313" key="2">
    <source>
        <dbReference type="Proteomes" id="UP001157502"/>
    </source>
</evidence>
<evidence type="ECO:0000313" key="1">
    <source>
        <dbReference type="EMBL" id="KAJ7988327.1"/>
    </source>
</evidence>
<protein>
    <submittedName>
        <fullName evidence="1">Uncharacterized protein</fullName>
    </submittedName>
</protein>
<gene>
    <name evidence="1" type="ORF">DPEC_G00322420</name>
</gene>
<sequence length="133" mass="14958">MMVRLCLRRRRAEVAMGTKLGRSAAGLEDSSIVNVSLKLIPDCFCFLLKYNFDVNLQTLPVNRLARNEMPLGRYSVAFYAELPVESRNWKDNPQTGIPLSPCPEHKGHVHLVQNRALGYTSATDLTIENGKKN</sequence>
<accession>A0ACC2FAE4</accession>
<proteinExistence type="predicted"/>
<comment type="caution">
    <text evidence="1">The sequence shown here is derived from an EMBL/GenBank/DDBJ whole genome shotgun (WGS) entry which is preliminary data.</text>
</comment>
<dbReference type="EMBL" id="CM055758">
    <property type="protein sequence ID" value="KAJ7988327.1"/>
    <property type="molecule type" value="Genomic_DNA"/>
</dbReference>
<reference evidence="1" key="1">
    <citation type="submission" date="2021-05" db="EMBL/GenBank/DDBJ databases">
        <authorList>
            <person name="Pan Q."/>
            <person name="Jouanno E."/>
            <person name="Zahm M."/>
            <person name="Klopp C."/>
            <person name="Cabau C."/>
            <person name="Louis A."/>
            <person name="Berthelot C."/>
            <person name="Parey E."/>
            <person name="Roest Crollius H."/>
            <person name="Montfort J."/>
            <person name="Robinson-Rechavi M."/>
            <person name="Bouchez O."/>
            <person name="Lampietro C."/>
            <person name="Lopez Roques C."/>
            <person name="Donnadieu C."/>
            <person name="Postlethwait J."/>
            <person name="Bobe J."/>
            <person name="Dillon D."/>
            <person name="Chandos A."/>
            <person name="von Hippel F."/>
            <person name="Guiguen Y."/>
        </authorList>
    </citation>
    <scope>NUCLEOTIDE SEQUENCE</scope>
    <source>
        <strain evidence="1">YG-Jan2019</strain>
    </source>
</reference>
<name>A0ACC2FAE4_DALPE</name>
<keyword evidence="2" id="KW-1185">Reference proteome</keyword>